<gene>
    <name evidence="3" type="ORF">CHR90_14655</name>
</gene>
<sequence length="149" mass="15349">MRRTGFLFLGGLALLLAPAGFAQEPPAGQVKSLSGPVTLTRAGQTAALTAGQLLHAGDVLATGEGGSLGVILRDDTSLSLGPKARLTLDRFVFDPAAERLGLAAKLTRGTLAVVAGQIARLAPERTEFSTPTANIGIRGTKFVVKVDDE</sequence>
<feature type="chain" id="PRO_5012829814" description="FecR protein domain-containing protein" evidence="1">
    <location>
        <begin position="23"/>
        <end position="149"/>
    </location>
</feature>
<evidence type="ECO:0000313" key="4">
    <source>
        <dbReference type="Proteomes" id="UP000216361"/>
    </source>
</evidence>
<name>A0A255XMI9_9PROT</name>
<feature type="domain" description="FecR protein" evidence="2">
    <location>
        <begin position="58"/>
        <end position="148"/>
    </location>
</feature>
<protein>
    <recommendedName>
        <fullName evidence="2">FecR protein domain-containing protein</fullName>
    </recommendedName>
</protein>
<dbReference type="Proteomes" id="UP000216361">
    <property type="component" value="Unassembled WGS sequence"/>
</dbReference>
<dbReference type="OrthoDB" id="6038785at2"/>
<evidence type="ECO:0000313" key="3">
    <source>
        <dbReference type="EMBL" id="OYQ18188.1"/>
    </source>
</evidence>
<feature type="signal peptide" evidence="1">
    <location>
        <begin position="1"/>
        <end position="22"/>
    </location>
</feature>
<dbReference type="PANTHER" id="PTHR38731">
    <property type="entry name" value="LIPL45-RELATED LIPOPROTEIN-RELATED"/>
    <property type="match status" value="1"/>
</dbReference>
<organism evidence="3 4">
    <name type="scientific">Elstera cyanobacteriorum</name>
    <dbReference type="NCBI Taxonomy" id="2022747"/>
    <lineage>
        <taxon>Bacteria</taxon>
        <taxon>Pseudomonadati</taxon>
        <taxon>Pseudomonadota</taxon>
        <taxon>Alphaproteobacteria</taxon>
        <taxon>Rhodospirillales</taxon>
        <taxon>Rhodospirillaceae</taxon>
        <taxon>Elstera</taxon>
    </lineage>
</organism>
<dbReference type="EMBL" id="NOXS01000033">
    <property type="protein sequence ID" value="OYQ18188.1"/>
    <property type="molecule type" value="Genomic_DNA"/>
</dbReference>
<evidence type="ECO:0000259" key="2">
    <source>
        <dbReference type="Pfam" id="PF04773"/>
    </source>
</evidence>
<comment type="caution">
    <text evidence="3">The sequence shown here is derived from an EMBL/GenBank/DDBJ whole genome shotgun (WGS) entry which is preliminary data.</text>
</comment>
<dbReference type="AlphaFoldDB" id="A0A255XMI9"/>
<evidence type="ECO:0000256" key="1">
    <source>
        <dbReference type="SAM" id="SignalP"/>
    </source>
</evidence>
<dbReference type="Pfam" id="PF04773">
    <property type="entry name" value="FecR"/>
    <property type="match status" value="1"/>
</dbReference>
<dbReference type="InterPro" id="IPR006860">
    <property type="entry name" value="FecR"/>
</dbReference>
<reference evidence="3 4" key="1">
    <citation type="submission" date="2017-07" db="EMBL/GenBank/DDBJ databases">
        <title>Elstera cyanobacteriorum sp. nov., a novel bacterium isolated from cyanobacterial aggregates in a eutrophic lake.</title>
        <authorList>
            <person name="Cai H."/>
        </authorList>
    </citation>
    <scope>NUCLEOTIDE SEQUENCE [LARGE SCALE GENOMIC DNA]</scope>
    <source>
        <strain evidence="3 4">TH019</strain>
    </source>
</reference>
<keyword evidence="4" id="KW-1185">Reference proteome</keyword>
<keyword evidence="1" id="KW-0732">Signal</keyword>
<proteinExistence type="predicted"/>
<dbReference type="RefSeq" id="WP_094409749.1">
    <property type="nucleotide sequence ID" value="NZ_BMJZ01000002.1"/>
</dbReference>
<accession>A0A255XMI9</accession>